<accession>A0A9X4B545</accession>
<organism evidence="1 2">
    <name type="scientific">Enterococcus faecium</name>
    <name type="common">Streptococcus faecium</name>
    <dbReference type="NCBI Taxonomy" id="1352"/>
    <lineage>
        <taxon>Bacteria</taxon>
        <taxon>Bacillati</taxon>
        <taxon>Bacillota</taxon>
        <taxon>Bacilli</taxon>
        <taxon>Lactobacillales</taxon>
        <taxon>Enterococcaceae</taxon>
        <taxon>Enterococcus</taxon>
    </lineage>
</organism>
<comment type="caution">
    <text evidence="1">The sequence shown here is derived from an EMBL/GenBank/DDBJ whole genome shotgun (WGS) entry which is preliminary data.</text>
</comment>
<evidence type="ECO:0000313" key="1">
    <source>
        <dbReference type="EMBL" id="MDC4249091.1"/>
    </source>
</evidence>
<evidence type="ECO:0000313" key="2">
    <source>
        <dbReference type="Proteomes" id="UP001141166"/>
    </source>
</evidence>
<dbReference type="EMBL" id="JAMWMK010000039">
    <property type="protein sequence ID" value="MDC4249091.1"/>
    <property type="molecule type" value="Genomic_DNA"/>
</dbReference>
<dbReference type="AlphaFoldDB" id="A0A9X4B545"/>
<dbReference type="RefSeq" id="WP_272471539.1">
    <property type="nucleotide sequence ID" value="NZ_JAMWMK010000039.1"/>
</dbReference>
<name>A0A9X4B545_ENTFC</name>
<gene>
    <name evidence="1" type="ORF">M3X98_13870</name>
</gene>
<dbReference type="Proteomes" id="UP001141166">
    <property type="component" value="Unassembled WGS sequence"/>
</dbReference>
<protein>
    <submittedName>
        <fullName evidence="1">Uncharacterized protein</fullName>
    </submittedName>
</protein>
<sequence>MVQEGLIYDCLIDDLGIFQVQVLDVSNTAEVFVRVVRCTLKQKEILKKFKYRIHVPRQCLVNQSEDFAHVKTVLSK</sequence>
<proteinExistence type="predicted"/>
<reference evidence="1" key="1">
    <citation type="submission" date="2022-05" db="EMBL/GenBank/DDBJ databases">
        <title>Draft genome sequences of Clostridium perfringens strains isolated from Peru.</title>
        <authorList>
            <person name="Hurtado R."/>
            <person name="Lima L."/>
            <person name="Sousa T."/>
            <person name="Jaiswal A.K."/>
            <person name="Tiwari S."/>
            <person name="Maturrano L."/>
            <person name="Brenig B."/>
            <person name="Azevedo V."/>
        </authorList>
    </citation>
    <scope>NUCLEOTIDE SEQUENCE</scope>
    <source>
        <strain evidence="1">CP4</strain>
    </source>
</reference>